<keyword evidence="4" id="KW-1185">Reference proteome</keyword>
<dbReference type="CDD" id="cd00144">
    <property type="entry name" value="MPP_PPP_family"/>
    <property type="match status" value="1"/>
</dbReference>
<dbReference type="PANTHER" id="PTHR42850">
    <property type="entry name" value="METALLOPHOSPHOESTERASE"/>
    <property type="match status" value="1"/>
</dbReference>
<dbReference type="SUPFAM" id="SSF56300">
    <property type="entry name" value="Metallo-dependent phosphatases"/>
    <property type="match status" value="1"/>
</dbReference>
<dbReference type="Pfam" id="PF00149">
    <property type="entry name" value="Metallophos"/>
    <property type="match status" value="1"/>
</dbReference>
<comment type="caution">
    <text evidence="3">The sequence shown here is derived from an EMBL/GenBank/DDBJ whole genome shotgun (WGS) entry which is preliminary data.</text>
</comment>
<sequence>MSRDHTRRPLIDNLHDYNLDVSDEEDAFYAQDEGDYLIHPKWRTIITKTSNRIPRRLQRYFVIYALAAIVFFVSWRVYIGPQIAAYKKEQADMDLAAQMVPIKSVPPGFTDLIQVKDLESEHLPKGKGRLVVVGDVHGCRKELEKLLEKVGFEQGADHLVLTGDIVAKGPDSPGVVDLASKLGASCVRGNHEDKVLLAIQQSTDYHDPSIPRPDVEVVDRSTDEEAEVSSLGINDPTLLKLSKSFSKSQLAYLRSCPVILRVGKVGRLHNVAVVHAGLVPDVPLEDQDPFQVMNMRTIDLQTLLPSETRKYTMWEKYWNHQQKNKPEEERMTVIYGHDRKRGKNIKEFSMGLDSGCVSGGRLTAMVIEEDGKYDFSHVGCKGYV</sequence>
<feature type="transmembrane region" description="Helical" evidence="1">
    <location>
        <begin position="60"/>
        <end position="78"/>
    </location>
</feature>
<dbReference type="GO" id="GO:0005737">
    <property type="term" value="C:cytoplasm"/>
    <property type="evidence" value="ECO:0007669"/>
    <property type="project" value="TreeGrafter"/>
</dbReference>
<dbReference type="GO" id="GO:0006798">
    <property type="term" value="P:polyphosphate catabolic process"/>
    <property type="evidence" value="ECO:0007669"/>
    <property type="project" value="TreeGrafter"/>
</dbReference>
<dbReference type="GO" id="GO:0016791">
    <property type="term" value="F:phosphatase activity"/>
    <property type="evidence" value="ECO:0007669"/>
    <property type="project" value="TreeGrafter"/>
</dbReference>
<dbReference type="Gene3D" id="3.60.21.10">
    <property type="match status" value="1"/>
</dbReference>
<accession>A0AAN6M0F1</accession>
<dbReference type="EMBL" id="WVTA01000004">
    <property type="protein sequence ID" value="KAK3214135.1"/>
    <property type="molecule type" value="Genomic_DNA"/>
</dbReference>
<proteinExistence type="predicted"/>
<feature type="domain" description="Calcineurin-like phosphoesterase" evidence="2">
    <location>
        <begin position="129"/>
        <end position="338"/>
    </location>
</feature>
<evidence type="ECO:0000256" key="1">
    <source>
        <dbReference type="SAM" id="Phobius"/>
    </source>
</evidence>
<evidence type="ECO:0000259" key="2">
    <source>
        <dbReference type="Pfam" id="PF00149"/>
    </source>
</evidence>
<dbReference type="InterPro" id="IPR050126">
    <property type="entry name" value="Ap4A_hydrolase"/>
</dbReference>
<reference evidence="3 4" key="1">
    <citation type="submission" date="2021-02" db="EMBL/GenBank/DDBJ databases">
        <title>Genome assembly of Pseudopithomyces chartarum.</title>
        <authorList>
            <person name="Jauregui R."/>
            <person name="Singh J."/>
            <person name="Voisey C."/>
        </authorList>
    </citation>
    <scope>NUCLEOTIDE SEQUENCE [LARGE SCALE GENOMIC DNA]</scope>
    <source>
        <strain evidence="3 4">AGR01</strain>
    </source>
</reference>
<evidence type="ECO:0000313" key="3">
    <source>
        <dbReference type="EMBL" id="KAK3214135.1"/>
    </source>
</evidence>
<gene>
    <name evidence="3" type="ORF">GRF29_28g2157905</name>
</gene>
<dbReference type="AlphaFoldDB" id="A0AAN6M0F1"/>
<keyword evidence="1" id="KW-0812">Transmembrane</keyword>
<keyword evidence="1" id="KW-1133">Transmembrane helix</keyword>
<protein>
    <recommendedName>
        <fullName evidence="2">Calcineurin-like phosphoesterase domain-containing protein</fullName>
    </recommendedName>
</protein>
<keyword evidence="1" id="KW-0472">Membrane</keyword>
<organism evidence="3 4">
    <name type="scientific">Pseudopithomyces chartarum</name>
    <dbReference type="NCBI Taxonomy" id="1892770"/>
    <lineage>
        <taxon>Eukaryota</taxon>
        <taxon>Fungi</taxon>
        <taxon>Dikarya</taxon>
        <taxon>Ascomycota</taxon>
        <taxon>Pezizomycotina</taxon>
        <taxon>Dothideomycetes</taxon>
        <taxon>Pleosporomycetidae</taxon>
        <taxon>Pleosporales</taxon>
        <taxon>Massarineae</taxon>
        <taxon>Didymosphaeriaceae</taxon>
        <taxon>Pseudopithomyces</taxon>
    </lineage>
</organism>
<name>A0AAN6M0F1_9PLEO</name>
<dbReference type="PANTHER" id="PTHR42850:SF4">
    <property type="entry name" value="ZINC-DEPENDENT ENDOPOLYPHOSPHATASE"/>
    <property type="match status" value="1"/>
</dbReference>
<dbReference type="InterPro" id="IPR029052">
    <property type="entry name" value="Metallo-depent_PP-like"/>
</dbReference>
<dbReference type="Proteomes" id="UP001280581">
    <property type="component" value="Unassembled WGS sequence"/>
</dbReference>
<dbReference type="InterPro" id="IPR004843">
    <property type="entry name" value="Calcineurin-like_PHP"/>
</dbReference>
<dbReference type="GO" id="GO:0000298">
    <property type="term" value="F:endopolyphosphatase activity"/>
    <property type="evidence" value="ECO:0007669"/>
    <property type="project" value="TreeGrafter"/>
</dbReference>
<evidence type="ECO:0000313" key="4">
    <source>
        <dbReference type="Proteomes" id="UP001280581"/>
    </source>
</evidence>